<dbReference type="InterPro" id="IPR043128">
    <property type="entry name" value="Rev_trsase/Diguanyl_cyclase"/>
</dbReference>
<keyword evidence="7" id="KW-1185">Reference proteome</keyword>
<dbReference type="SUPFAM" id="SSF55785">
    <property type="entry name" value="PYP-like sensor domain (PAS domain)"/>
    <property type="match status" value="1"/>
</dbReference>
<name>A0A3N1HK79_9ACTN</name>
<dbReference type="Proteomes" id="UP000276232">
    <property type="component" value="Unassembled WGS sequence"/>
</dbReference>
<dbReference type="SMART" id="SM00091">
    <property type="entry name" value="PAS"/>
    <property type="match status" value="1"/>
</dbReference>
<dbReference type="CDD" id="cd01948">
    <property type="entry name" value="EAL"/>
    <property type="match status" value="1"/>
</dbReference>
<dbReference type="SMART" id="SM00052">
    <property type="entry name" value="EAL"/>
    <property type="match status" value="1"/>
</dbReference>
<dbReference type="InParanoid" id="A0A3N1HK79"/>
<dbReference type="Gene3D" id="3.30.450.20">
    <property type="entry name" value="PAS domain"/>
    <property type="match status" value="1"/>
</dbReference>
<feature type="domain" description="EAL" evidence="4">
    <location>
        <begin position="110"/>
        <end position="363"/>
    </location>
</feature>
<evidence type="ECO:0000313" key="6">
    <source>
        <dbReference type="EMBL" id="ROP42894.1"/>
    </source>
</evidence>
<dbReference type="NCBIfam" id="TIGR00229">
    <property type="entry name" value="sensory_box"/>
    <property type="match status" value="1"/>
</dbReference>
<dbReference type="EMBL" id="RJKN01000005">
    <property type="protein sequence ID" value="ROP42894.1"/>
    <property type="molecule type" value="Genomic_DNA"/>
</dbReference>
<dbReference type="InterPro" id="IPR052155">
    <property type="entry name" value="Biofilm_reg_signaling"/>
</dbReference>
<dbReference type="InterPro" id="IPR035965">
    <property type="entry name" value="PAS-like_dom_sf"/>
</dbReference>
<sequence>MTSSCLGCSCESPALTAPGERVVLATQVDHTAAALRTVARRNGLSLRPLAPGLLAMDTDRAQDFFVLAGEALSSVEAAEVRCAVLPSRDLPDVALLSQALRAPTLATAGARVVHGDLLPLFADEGACFHAVYQPIVSLPGRDQVGVEALLRATAPDGRAVTPDELFPAAHAAGWTHLVDRVGRTTALRDAGGWLPADQMLFINFIPTSIYRPEVCLRTTETAAQEAGIDLGQVVFEVTEGHHVRDVDHLEQVFGYYRSHGCKVALDDLGSGYSSLNMLVRLLPDIVKLDKDLVQALPHPTSRAVVTAIVDITHSYGGRVLAECVETEEQAEVATDLGVDLGQGWLFGRPRRPSEAAGGVRPARTKAARARVPAPRAVDDGAVPAPDPSRPDPAVAVAVPPGLDEVSPGPTGMSELLVRAVDTGVNAVVVADLQAPDHPMLYVNPAFEQMTGYSAAEVVGRNCRMLQGEGTDPATVRELSLAIGRGEEHRCVIRNYRKDGTPWWNELHLSPVRDRAGALTHYLGYQHDVTTRIETEEALARQATCDSLTGLANRNHLFAGLQAALDDAVRTDRAVAVLFVDLDAFKAVNDTHGHAAGDSVLVQVAQRLRAGLRSQDLICRNGGDEFVAVLADLDPLDAVRVAERAAADITAALRRPFVVGARAITLGGSVGVSVHPDHGTGADQLLALADADMYEAKKGRREAPVR</sequence>
<evidence type="ECO:0000259" key="3">
    <source>
        <dbReference type="PROSITE" id="PS50113"/>
    </source>
</evidence>
<dbReference type="NCBIfam" id="TIGR00254">
    <property type="entry name" value="GGDEF"/>
    <property type="match status" value="1"/>
</dbReference>
<dbReference type="PROSITE" id="PS50883">
    <property type="entry name" value="EAL"/>
    <property type="match status" value="1"/>
</dbReference>
<feature type="domain" description="PAS" evidence="2">
    <location>
        <begin position="412"/>
        <end position="461"/>
    </location>
</feature>
<feature type="domain" description="PAC" evidence="3">
    <location>
        <begin position="488"/>
        <end position="540"/>
    </location>
</feature>
<organism evidence="6 7">
    <name type="scientific">Pseudokineococcus lusitanus</name>
    <dbReference type="NCBI Taxonomy" id="763993"/>
    <lineage>
        <taxon>Bacteria</taxon>
        <taxon>Bacillati</taxon>
        <taxon>Actinomycetota</taxon>
        <taxon>Actinomycetes</taxon>
        <taxon>Kineosporiales</taxon>
        <taxon>Kineosporiaceae</taxon>
        <taxon>Pseudokineococcus</taxon>
    </lineage>
</organism>
<dbReference type="FunFam" id="3.30.70.270:FF:000001">
    <property type="entry name" value="Diguanylate cyclase domain protein"/>
    <property type="match status" value="1"/>
</dbReference>
<dbReference type="InterPro" id="IPR000014">
    <property type="entry name" value="PAS"/>
</dbReference>
<dbReference type="InterPro" id="IPR000700">
    <property type="entry name" value="PAS-assoc_C"/>
</dbReference>
<dbReference type="SUPFAM" id="SSF141868">
    <property type="entry name" value="EAL domain-like"/>
    <property type="match status" value="1"/>
</dbReference>
<feature type="region of interest" description="Disordered" evidence="1">
    <location>
        <begin position="372"/>
        <end position="392"/>
    </location>
</feature>
<dbReference type="CDD" id="cd01949">
    <property type="entry name" value="GGDEF"/>
    <property type="match status" value="1"/>
</dbReference>
<dbReference type="InterPro" id="IPR000160">
    <property type="entry name" value="GGDEF_dom"/>
</dbReference>
<gene>
    <name evidence="6" type="ORF">EDC03_2183</name>
</gene>
<protein>
    <submittedName>
        <fullName evidence="6">PAS domain S-box-containing protein/diguanylate cyclase (GGDEF)-like protein</fullName>
    </submittedName>
</protein>
<dbReference type="Pfam" id="PF00990">
    <property type="entry name" value="GGDEF"/>
    <property type="match status" value="1"/>
</dbReference>
<dbReference type="InterPro" id="IPR035919">
    <property type="entry name" value="EAL_sf"/>
</dbReference>
<dbReference type="CDD" id="cd00130">
    <property type="entry name" value="PAS"/>
    <property type="match status" value="1"/>
</dbReference>
<dbReference type="InterPro" id="IPR001610">
    <property type="entry name" value="PAC"/>
</dbReference>
<dbReference type="PROSITE" id="PS50887">
    <property type="entry name" value="GGDEF"/>
    <property type="match status" value="1"/>
</dbReference>
<dbReference type="Pfam" id="PF00563">
    <property type="entry name" value="EAL"/>
    <property type="match status" value="1"/>
</dbReference>
<dbReference type="SMART" id="SM00267">
    <property type="entry name" value="GGDEF"/>
    <property type="match status" value="1"/>
</dbReference>
<dbReference type="InterPro" id="IPR029787">
    <property type="entry name" value="Nucleotide_cyclase"/>
</dbReference>
<evidence type="ECO:0000256" key="1">
    <source>
        <dbReference type="SAM" id="MobiDB-lite"/>
    </source>
</evidence>
<proteinExistence type="predicted"/>
<dbReference type="Pfam" id="PF13426">
    <property type="entry name" value="PAS_9"/>
    <property type="match status" value="1"/>
</dbReference>
<dbReference type="Gene3D" id="3.30.70.270">
    <property type="match status" value="1"/>
</dbReference>
<evidence type="ECO:0000313" key="7">
    <source>
        <dbReference type="Proteomes" id="UP000276232"/>
    </source>
</evidence>
<evidence type="ECO:0000259" key="5">
    <source>
        <dbReference type="PROSITE" id="PS50887"/>
    </source>
</evidence>
<dbReference type="Gene3D" id="3.20.20.450">
    <property type="entry name" value="EAL domain"/>
    <property type="match status" value="1"/>
</dbReference>
<dbReference type="PANTHER" id="PTHR44757">
    <property type="entry name" value="DIGUANYLATE CYCLASE DGCP"/>
    <property type="match status" value="1"/>
</dbReference>
<comment type="caution">
    <text evidence="6">The sequence shown here is derived from an EMBL/GenBank/DDBJ whole genome shotgun (WGS) entry which is preliminary data.</text>
</comment>
<accession>A0A3N1HK79</accession>
<feature type="domain" description="GGDEF" evidence="5">
    <location>
        <begin position="572"/>
        <end position="705"/>
    </location>
</feature>
<dbReference type="PROSITE" id="PS50113">
    <property type="entry name" value="PAC"/>
    <property type="match status" value="1"/>
</dbReference>
<dbReference type="PROSITE" id="PS50112">
    <property type="entry name" value="PAS"/>
    <property type="match status" value="1"/>
</dbReference>
<dbReference type="PANTHER" id="PTHR44757:SF2">
    <property type="entry name" value="BIOFILM ARCHITECTURE MAINTENANCE PROTEIN MBAA"/>
    <property type="match status" value="1"/>
</dbReference>
<dbReference type="SUPFAM" id="SSF55073">
    <property type="entry name" value="Nucleotide cyclase"/>
    <property type="match status" value="1"/>
</dbReference>
<reference evidence="6 7" key="1">
    <citation type="journal article" date="2015" name="Stand. Genomic Sci.">
        <title>Genomic Encyclopedia of Bacterial and Archaeal Type Strains, Phase III: the genomes of soil and plant-associated and newly described type strains.</title>
        <authorList>
            <person name="Whitman W.B."/>
            <person name="Woyke T."/>
            <person name="Klenk H.P."/>
            <person name="Zhou Y."/>
            <person name="Lilburn T.G."/>
            <person name="Beck B.J."/>
            <person name="De Vos P."/>
            <person name="Vandamme P."/>
            <person name="Eisen J.A."/>
            <person name="Garrity G."/>
            <person name="Hugenholtz P."/>
            <person name="Kyrpides N.C."/>
        </authorList>
    </citation>
    <scope>NUCLEOTIDE SEQUENCE [LARGE SCALE GENOMIC DNA]</scope>
    <source>
        <strain evidence="6 7">CECT 7306</strain>
    </source>
</reference>
<dbReference type="InterPro" id="IPR001633">
    <property type="entry name" value="EAL_dom"/>
</dbReference>
<dbReference type="AlphaFoldDB" id="A0A3N1HK79"/>
<dbReference type="SMART" id="SM00086">
    <property type="entry name" value="PAC"/>
    <property type="match status" value="1"/>
</dbReference>
<evidence type="ECO:0000259" key="4">
    <source>
        <dbReference type="PROSITE" id="PS50883"/>
    </source>
</evidence>
<evidence type="ECO:0000259" key="2">
    <source>
        <dbReference type="PROSITE" id="PS50112"/>
    </source>
</evidence>